<gene>
    <name evidence="12" type="ORF">BRADI_1g29340v3</name>
</gene>
<dbReference type="GO" id="GO:0006869">
    <property type="term" value="P:lipid transport"/>
    <property type="evidence" value="ECO:0007669"/>
    <property type="project" value="UniProtKB-KW"/>
</dbReference>
<feature type="compositionally biased region" description="Low complexity" evidence="9">
    <location>
        <begin position="329"/>
        <end position="345"/>
    </location>
</feature>
<dbReference type="Proteomes" id="UP000008810">
    <property type="component" value="Chromosome 1"/>
</dbReference>
<dbReference type="GO" id="GO:0005783">
    <property type="term" value="C:endoplasmic reticulum"/>
    <property type="evidence" value="ECO:0000318"/>
    <property type="project" value="GO_Central"/>
</dbReference>
<keyword evidence="7" id="KW-0446">Lipid-binding</keyword>
<dbReference type="CDD" id="cd21675">
    <property type="entry name" value="SMP_TEX2"/>
    <property type="match status" value="1"/>
</dbReference>
<evidence type="ECO:0000256" key="2">
    <source>
        <dbReference type="ARBA" id="ARBA00022448"/>
    </source>
</evidence>
<keyword evidence="14" id="KW-1185">Reference proteome</keyword>
<feature type="domain" description="SMP-LTD" evidence="11">
    <location>
        <begin position="367"/>
        <end position="632"/>
    </location>
</feature>
<evidence type="ECO:0000256" key="1">
    <source>
        <dbReference type="ARBA" id="ARBA00004586"/>
    </source>
</evidence>
<dbReference type="AlphaFoldDB" id="A0A0Q3JWW1"/>
<keyword evidence="2" id="KW-0813">Transport</keyword>
<evidence type="ECO:0000256" key="4">
    <source>
        <dbReference type="ARBA" id="ARBA00022824"/>
    </source>
</evidence>
<dbReference type="OrthoDB" id="26740at2759"/>
<dbReference type="ExpressionAtlas" id="A0A0Q3JWW1">
    <property type="expression patterns" value="baseline and differential"/>
</dbReference>
<dbReference type="InterPro" id="IPR057080">
    <property type="entry name" value="PH_SMPa"/>
</dbReference>
<evidence type="ECO:0000256" key="6">
    <source>
        <dbReference type="ARBA" id="ARBA00023055"/>
    </source>
</evidence>
<protein>
    <recommendedName>
        <fullName evidence="11">SMP-LTD domain-containing protein</fullName>
    </recommendedName>
</protein>
<keyword evidence="8 10" id="KW-0472">Membrane</keyword>
<reference evidence="13" key="3">
    <citation type="submission" date="2018-08" db="UniProtKB">
        <authorList>
            <consortium name="EnsemblPlants"/>
        </authorList>
    </citation>
    <scope>IDENTIFICATION</scope>
    <source>
        <strain evidence="13">cv. Bd21</strain>
    </source>
</reference>
<keyword evidence="3 10" id="KW-0812">Transmembrane</keyword>
<feature type="transmembrane region" description="Helical" evidence="10">
    <location>
        <begin position="34"/>
        <end position="62"/>
    </location>
</feature>
<evidence type="ECO:0000313" key="12">
    <source>
        <dbReference type="EMBL" id="KQK16572.2"/>
    </source>
</evidence>
<keyword evidence="5 10" id="KW-1133">Transmembrane helix</keyword>
<evidence type="ECO:0000256" key="8">
    <source>
        <dbReference type="ARBA" id="ARBA00023136"/>
    </source>
</evidence>
<reference evidence="12" key="2">
    <citation type="submission" date="2017-06" db="EMBL/GenBank/DDBJ databases">
        <title>WGS assembly of Brachypodium distachyon.</title>
        <authorList>
            <consortium name="The International Brachypodium Initiative"/>
            <person name="Lucas S."/>
            <person name="Harmon-Smith M."/>
            <person name="Lail K."/>
            <person name="Tice H."/>
            <person name="Grimwood J."/>
            <person name="Bruce D."/>
            <person name="Barry K."/>
            <person name="Shu S."/>
            <person name="Lindquist E."/>
            <person name="Wang M."/>
            <person name="Pitluck S."/>
            <person name="Vogel J.P."/>
            <person name="Garvin D.F."/>
            <person name="Mockler T.C."/>
            <person name="Schmutz J."/>
            <person name="Rokhsar D."/>
            <person name="Bevan M.W."/>
        </authorList>
    </citation>
    <scope>NUCLEOTIDE SEQUENCE</scope>
    <source>
        <strain evidence="12">Bd21</strain>
    </source>
</reference>
<feature type="compositionally biased region" description="Polar residues" evidence="9">
    <location>
        <begin position="292"/>
        <end position="304"/>
    </location>
</feature>
<dbReference type="InParanoid" id="A0A0Q3JWW1"/>
<dbReference type="Pfam" id="PF23065">
    <property type="entry name" value="PH_SMPa"/>
    <property type="match status" value="1"/>
</dbReference>
<organism evidence="12">
    <name type="scientific">Brachypodium distachyon</name>
    <name type="common">Purple false brome</name>
    <name type="synonym">Trachynia distachya</name>
    <dbReference type="NCBI Taxonomy" id="15368"/>
    <lineage>
        <taxon>Eukaryota</taxon>
        <taxon>Viridiplantae</taxon>
        <taxon>Streptophyta</taxon>
        <taxon>Embryophyta</taxon>
        <taxon>Tracheophyta</taxon>
        <taxon>Spermatophyta</taxon>
        <taxon>Magnoliopsida</taxon>
        <taxon>Liliopsida</taxon>
        <taxon>Poales</taxon>
        <taxon>Poaceae</taxon>
        <taxon>BOP clade</taxon>
        <taxon>Pooideae</taxon>
        <taxon>Stipodae</taxon>
        <taxon>Brachypodieae</taxon>
        <taxon>Brachypodium</taxon>
    </lineage>
</organism>
<feature type="region of interest" description="Disordered" evidence="9">
    <location>
        <begin position="768"/>
        <end position="789"/>
    </location>
</feature>
<dbReference type="EMBL" id="CM000880">
    <property type="protein sequence ID" value="KQK16572.2"/>
    <property type="molecule type" value="Genomic_DNA"/>
</dbReference>
<proteinExistence type="predicted"/>
<dbReference type="EnsemblPlants" id="KQK16572">
    <property type="protein sequence ID" value="KQK16572"/>
    <property type="gene ID" value="BRADI_1g29340v3"/>
</dbReference>
<feature type="region of interest" description="Disordered" evidence="9">
    <location>
        <begin position="289"/>
        <end position="308"/>
    </location>
</feature>
<evidence type="ECO:0000259" key="11">
    <source>
        <dbReference type="PROSITE" id="PS51847"/>
    </source>
</evidence>
<dbReference type="STRING" id="15368.A0A0Q3JWW1"/>
<accession>A0A0Q3JWW1</accession>
<feature type="region of interest" description="Disordered" evidence="9">
    <location>
        <begin position="313"/>
        <end position="353"/>
    </location>
</feature>
<sequence length="825" mass="91244">MADDRWVPQVPVSSCFLRLFLAESAGKVSPPSMAAVAVFLSGFLLGLLFLSLAEGAALVWALRTLRRRGPRPPEAATAAVQLSGDRPLTTEKQGFLWMLEPQKMPNVSSSNQLPNGVQKDTKDKKNIVEVFPIRMLAKIDGHSLILSGPDGSRITIELMNCSAVAVSASNLPSRKWAKRYPIKLESKGSEICKGSKVCYLYVDTSWEKESWCKALRLASSTDKEKLNLRARLSEEFRSYISSLNAGYPCFLKSSALNAEDHAIMDKVVKSDGSSKVRLLLKKLARKASGKSPQVTRTSSISAQAERNGWDKIRSNRGSSLIDAPEERSSSSSSSQGTNQPSTPSSDFGHSNVFSDSPDANIDEKCADGGTLCWNLLISRFFFDAKMSDEIRKAIKARIQRTLSNMRTAAYIGEITLTDLSLGELPPYLRRMRVLPRDLNELWAFEVDFEYCSGIVLHIEARLEVQEPELQKDIMKTTLGADSNGSIDSELMENIEHYGNQFRSPQLLAPVVEDEDDTDVLRRSKSTGWTSAYTSRWKNILHSITDHVSQVPFSLAIKITSVRGTLRIQIKPPPSDQIWYGFTSMPELEWELESSVGDRKITNSHIASLISNRIKAALHQSLVLPNCESIPMSWMVSEKDDWVPRKVAPFIWLNREPPEAVKQNADTGTVRPDDVVALKVSANNKAIKSSPPAPSTRIGDEALKNVISALRPNQEPAAVVSTSFCSSLPSETEPSNELMTPLLTTRNFDQEGASENAVGSSLQLAVVVPRGEQSSSSASPRGYDVKRKGSKRALVMGLGRRMGDKLEEKRRLIVEKMKKENAEKEQ</sequence>
<evidence type="ECO:0000313" key="14">
    <source>
        <dbReference type="Proteomes" id="UP000008810"/>
    </source>
</evidence>
<dbReference type="Gramene" id="KQK16572">
    <property type="protein sequence ID" value="KQK16572"/>
    <property type="gene ID" value="BRADI_1g29340v3"/>
</dbReference>
<dbReference type="PANTHER" id="PTHR13466:SF18">
    <property type="entry name" value="INTEGRAL MEMBRANE PROTEIN CONSERVED REGION (DUF2404)-RELATED"/>
    <property type="match status" value="1"/>
</dbReference>
<dbReference type="GO" id="GO:0008289">
    <property type="term" value="F:lipid binding"/>
    <property type="evidence" value="ECO:0000318"/>
    <property type="project" value="GO_Central"/>
</dbReference>
<evidence type="ECO:0000313" key="13">
    <source>
        <dbReference type="EnsemblPlants" id="KQK16572"/>
    </source>
</evidence>
<keyword evidence="4" id="KW-0256">Endoplasmic reticulum</keyword>
<dbReference type="PANTHER" id="PTHR13466">
    <property type="entry name" value="TEX2 PROTEIN-RELATED"/>
    <property type="match status" value="1"/>
</dbReference>
<evidence type="ECO:0000256" key="10">
    <source>
        <dbReference type="SAM" id="Phobius"/>
    </source>
</evidence>
<name>A0A0Q3JWW1_BRADI</name>
<dbReference type="GO" id="GO:0005789">
    <property type="term" value="C:endoplasmic reticulum membrane"/>
    <property type="evidence" value="ECO:0007669"/>
    <property type="project" value="UniProtKB-SubCell"/>
</dbReference>
<comment type="subcellular location">
    <subcellularLocation>
        <location evidence="1">Endoplasmic reticulum membrane</location>
    </subcellularLocation>
</comment>
<evidence type="ECO:0000256" key="9">
    <source>
        <dbReference type="SAM" id="MobiDB-lite"/>
    </source>
</evidence>
<evidence type="ECO:0000256" key="7">
    <source>
        <dbReference type="ARBA" id="ARBA00023121"/>
    </source>
</evidence>
<reference evidence="12 13" key="1">
    <citation type="journal article" date="2010" name="Nature">
        <title>Genome sequencing and analysis of the model grass Brachypodium distachyon.</title>
        <authorList>
            <consortium name="International Brachypodium Initiative"/>
        </authorList>
    </citation>
    <scope>NUCLEOTIDE SEQUENCE [LARGE SCALE GENOMIC DNA]</scope>
    <source>
        <strain evidence="12 13">Bd21</strain>
    </source>
</reference>
<dbReference type="PROSITE" id="PS51847">
    <property type="entry name" value="SMP"/>
    <property type="match status" value="1"/>
</dbReference>
<evidence type="ECO:0000256" key="3">
    <source>
        <dbReference type="ARBA" id="ARBA00022692"/>
    </source>
</evidence>
<keyword evidence="6" id="KW-0445">Lipid transport</keyword>
<dbReference type="InterPro" id="IPR031468">
    <property type="entry name" value="SMP_LBD"/>
</dbReference>
<evidence type="ECO:0000256" key="5">
    <source>
        <dbReference type="ARBA" id="ARBA00022989"/>
    </source>
</evidence>